<feature type="transmembrane region" description="Helical" evidence="1">
    <location>
        <begin position="20"/>
        <end position="40"/>
    </location>
</feature>
<dbReference type="PANTHER" id="PTHR37305">
    <property type="entry name" value="INTEGRAL MEMBRANE PROTEIN-RELATED"/>
    <property type="match status" value="1"/>
</dbReference>
<proteinExistence type="predicted"/>
<feature type="transmembrane region" description="Helical" evidence="1">
    <location>
        <begin position="184"/>
        <end position="204"/>
    </location>
</feature>
<organism evidence="2 3">
    <name type="scientific">Fulvivirga sedimenti</name>
    <dbReference type="NCBI Taxonomy" id="2879465"/>
    <lineage>
        <taxon>Bacteria</taxon>
        <taxon>Pseudomonadati</taxon>
        <taxon>Bacteroidota</taxon>
        <taxon>Cytophagia</taxon>
        <taxon>Cytophagales</taxon>
        <taxon>Fulvivirgaceae</taxon>
        <taxon>Fulvivirga</taxon>
    </lineage>
</organism>
<dbReference type="AlphaFoldDB" id="A0A9X1HMF5"/>
<sequence>MLRLLRIDLRKLANYRPFWVLTLLYGFLIISIPITVIEFLKWLKTKGADFDGFDPMRIPILYFPDIWQNITYVYTLPIMKIFLAIIVIISISNEYSYKTVRQNIIDGFSRWEFLVSKLSTVVLLAIAGSAVVFITGLLTGMIYTPEIEMKYVLDGMEFVFAYFLDMLLYLVLAFFLTTFLKRSALTVFILLIWRPIEFIIIANIPDEVSWIGDLLPMQAAANLIDVPFPRYWFQEIADYIPYTALVIVLGYISLFVFLLYRNLRKSDL</sequence>
<accession>A0A9X1HMF5</accession>
<reference evidence="2" key="1">
    <citation type="submission" date="2021-09" db="EMBL/GenBank/DDBJ databases">
        <title>Fulvivirga sp. isolated from coastal sediment.</title>
        <authorList>
            <person name="Yu H."/>
        </authorList>
    </citation>
    <scope>NUCLEOTIDE SEQUENCE</scope>
    <source>
        <strain evidence="2">1062</strain>
    </source>
</reference>
<gene>
    <name evidence="2" type="ORF">LDX50_02370</name>
</gene>
<evidence type="ECO:0000313" key="2">
    <source>
        <dbReference type="EMBL" id="MCA6073690.1"/>
    </source>
</evidence>
<name>A0A9X1HMF5_9BACT</name>
<dbReference type="Proteomes" id="UP001139409">
    <property type="component" value="Unassembled WGS sequence"/>
</dbReference>
<keyword evidence="1" id="KW-0472">Membrane</keyword>
<feature type="transmembrane region" description="Helical" evidence="1">
    <location>
        <begin position="239"/>
        <end position="260"/>
    </location>
</feature>
<protein>
    <recommendedName>
        <fullName evidence="4">ABC transporter permease</fullName>
    </recommendedName>
</protein>
<feature type="transmembrane region" description="Helical" evidence="1">
    <location>
        <begin position="158"/>
        <end position="177"/>
    </location>
</feature>
<comment type="caution">
    <text evidence="2">The sequence shown here is derived from an EMBL/GenBank/DDBJ whole genome shotgun (WGS) entry which is preliminary data.</text>
</comment>
<keyword evidence="1" id="KW-0812">Transmembrane</keyword>
<feature type="transmembrane region" description="Helical" evidence="1">
    <location>
        <begin position="72"/>
        <end position="92"/>
    </location>
</feature>
<evidence type="ECO:0008006" key="4">
    <source>
        <dbReference type="Google" id="ProtNLM"/>
    </source>
</evidence>
<feature type="transmembrane region" description="Helical" evidence="1">
    <location>
        <begin position="113"/>
        <end position="138"/>
    </location>
</feature>
<dbReference type="EMBL" id="JAIXNE010000001">
    <property type="protein sequence ID" value="MCA6073690.1"/>
    <property type="molecule type" value="Genomic_DNA"/>
</dbReference>
<evidence type="ECO:0000256" key="1">
    <source>
        <dbReference type="SAM" id="Phobius"/>
    </source>
</evidence>
<dbReference type="PANTHER" id="PTHR37305:SF1">
    <property type="entry name" value="MEMBRANE PROTEIN"/>
    <property type="match status" value="1"/>
</dbReference>
<dbReference type="RefSeq" id="WP_225696801.1">
    <property type="nucleotide sequence ID" value="NZ_JAIXNE010000001.1"/>
</dbReference>
<keyword evidence="3" id="KW-1185">Reference proteome</keyword>
<keyword evidence="1" id="KW-1133">Transmembrane helix</keyword>
<evidence type="ECO:0000313" key="3">
    <source>
        <dbReference type="Proteomes" id="UP001139409"/>
    </source>
</evidence>